<keyword evidence="3" id="KW-0347">Helicase</keyword>
<dbReference type="PANTHER" id="PTHR42957:SF1">
    <property type="entry name" value="HELICASE MJ1565-RELATED"/>
    <property type="match status" value="1"/>
</dbReference>
<dbReference type="InterPro" id="IPR002789">
    <property type="entry name" value="HerA_central"/>
</dbReference>
<dbReference type="GO" id="GO:0003677">
    <property type="term" value="F:DNA binding"/>
    <property type="evidence" value="ECO:0007669"/>
    <property type="project" value="UniProtKB-KW"/>
</dbReference>
<feature type="domain" description="Helicase HerA central" evidence="8">
    <location>
        <begin position="134"/>
        <end position="436"/>
    </location>
</feature>
<dbReference type="PANTHER" id="PTHR42957">
    <property type="entry name" value="HELICASE MJ1565-RELATED"/>
    <property type="match status" value="1"/>
</dbReference>
<evidence type="ECO:0000313" key="10">
    <source>
        <dbReference type="EMBL" id="SHN73558.1"/>
    </source>
</evidence>
<feature type="domain" description="Helicase HerA-like C-terminal" evidence="9">
    <location>
        <begin position="448"/>
        <end position="533"/>
    </location>
</feature>
<dbReference type="Proteomes" id="UP000184096">
    <property type="component" value="Chromosome I"/>
</dbReference>
<evidence type="ECO:0000256" key="2">
    <source>
        <dbReference type="ARBA" id="ARBA00022801"/>
    </source>
</evidence>
<keyword evidence="4" id="KW-0067">ATP-binding</keyword>
<feature type="region of interest" description="Disordered" evidence="7">
    <location>
        <begin position="566"/>
        <end position="639"/>
    </location>
</feature>
<protein>
    <recommendedName>
        <fullName evidence="12">Helicase HerA central domain-containing protein</fullName>
    </recommendedName>
</protein>
<keyword evidence="11" id="KW-1185">Reference proteome</keyword>
<evidence type="ECO:0000256" key="5">
    <source>
        <dbReference type="ARBA" id="ARBA00023125"/>
    </source>
</evidence>
<dbReference type="GO" id="GO:0016787">
    <property type="term" value="F:hydrolase activity"/>
    <property type="evidence" value="ECO:0007669"/>
    <property type="project" value="UniProtKB-KW"/>
</dbReference>
<dbReference type="OrthoDB" id="9806951at2"/>
<dbReference type="CDD" id="cd01127">
    <property type="entry name" value="TrwB_TraG_TraD_VirD4"/>
    <property type="match status" value="1"/>
</dbReference>
<keyword evidence="1" id="KW-0547">Nucleotide-binding</keyword>
<dbReference type="EMBL" id="LT670849">
    <property type="protein sequence ID" value="SHN73558.1"/>
    <property type="molecule type" value="Genomic_DNA"/>
</dbReference>
<dbReference type="Pfam" id="PF01935">
    <property type="entry name" value="DUF87"/>
    <property type="match status" value="1"/>
</dbReference>
<dbReference type="Pfam" id="PF05872">
    <property type="entry name" value="HerA_C"/>
    <property type="match status" value="1"/>
</dbReference>
<dbReference type="InterPro" id="IPR027417">
    <property type="entry name" value="P-loop_NTPase"/>
</dbReference>
<sequence length="639" mass="69451">MSRIDPTLLGTVEDVSGATIRVKLGSETVSGLSFIEGQSYRVGQVGGFVRIPLGFVNLYGVISQVGASAVPERLAEVEIHGNRWMTIQLVGEGQPGARFDRGISQFPTVGDTAHLVTEADLQTIYGRPNDYRFVQVGQLASANSIPALVEIDKLVTRHSAVLGTTGSGKSTTVAGLLAALSDRGRYPSARILVIDIHGEYGRALQDRAAIFRISPDLGKGELPLYIPYWAMTLDELLPITLGLIENSADRGAVIDQITALKLDGLKTNARPGVSADTLSVDTPIPFSIHKFWFDLHCEMRSTHFERDGQAQSRATWALEIDPATTKAAQEGSPIRGIPPRFRAAKDIKGDTEKIRHSRSPLSISRQIDALGSKIRDPRFDFLLRPGPYCPAEDGKTEQDLDTLLADWLGDRSPITILDLSNIPPSIQSEVVGAVLRICYDALYWSRSIPEGGRERPLLVVLEEAHAYLHEKQIASAAVKKIAKEGRKYGIGMMLVSQRPAEIDQTILSQCGTLFALRLSNAEDRSHVKGAASDNLDGLFAMLPVLRTGEAVIIGEAVNLPIRALINPPGANRRPDSSDPKVVLSGSEADGYEGPGGWNQKRDPANYAEAVELWRRQNPRPTNVHIDPIATATTKPGEQK</sequence>
<evidence type="ECO:0000256" key="6">
    <source>
        <dbReference type="ARBA" id="ARBA00023235"/>
    </source>
</evidence>
<keyword evidence="2" id="KW-0378">Hydrolase</keyword>
<dbReference type="Gene3D" id="3.40.50.300">
    <property type="entry name" value="P-loop containing nucleotide triphosphate hydrolases"/>
    <property type="match status" value="2"/>
</dbReference>
<dbReference type="InterPro" id="IPR033186">
    <property type="entry name" value="HerA_C"/>
</dbReference>
<evidence type="ECO:0000259" key="9">
    <source>
        <dbReference type="Pfam" id="PF05872"/>
    </source>
</evidence>
<evidence type="ECO:0000256" key="3">
    <source>
        <dbReference type="ARBA" id="ARBA00022806"/>
    </source>
</evidence>
<organism evidence="10 11">
    <name type="scientific">Bradyrhizobium erythrophlei</name>
    <dbReference type="NCBI Taxonomy" id="1437360"/>
    <lineage>
        <taxon>Bacteria</taxon>
        <taxon>Pseudomonadati</taxon>
        <taxon>Pseudomonadota</taxon>
        <taxon>Alphaproteobacteria</taxon>
        <taxon>Hyphomicrobiales</taxon>
        <taxon>Nitrobacteraceae</taxon>
        <taxon>Bradyrhizobium</taxon>
    </lineage>
</organism>
<evidence type="ECO:0000313" key="11">
    <source>
        <dbReference type="Proteomes" id="UP000184096"/>
    </source>
</evidence>
<evidence type="ECO:0000259" key="8">
    <source>
        <dbReference type="Pfam" id="PF01935"/>
    </source>
</evidence>
<keyword evidence="6" id="KW-0413">Isomerase</keyword>
<keyword evidence="5" id="KW-0238">DNA-binding</keyword>
<dbReference type="InterPro" id="IPR008571">
    <property type="entry name" value="HerA-like"/>
</dbReference>
<proteinExistence type="predicted"/>
<evidence type="ECO:0000256" key="7">
    <source>
        <dbReference type="SAM" id="MobiDB-lite"/>
    </source>
</evidence>
<evidence type="ECO:0000256" key="1">
    <source>
        <dbReference type="ARBA" id="ARBA00022741"/>
    </source>
</evidence>
<dbReference type="GO" id="GO:0004386">
    <property type="term" value="F:helicase activity"/>
    <property type="evidence" value="ECO:0007669"/>
    <property type="project" value="UniProtKB-KW"/>
</dbReference>
<evidence type="ECO:0000256" key="4">
    <source>
        <dbReference type="ARBA" id="ARBA00022840"/>
    </source>
</evidence>
<name>A0A1M7TSA9_9BRAD</name>
<gene>
    <name evidence="10" type="ORF">SAMN05444170_2509</name>
</gene>
<dbReference type="AlphaFoldDB" id="A0A1M7TSA9"/>
<dbReference type="GO" id="GO:0005524">
    <property type="term" value="F:ATP binding"/>
    <property type="evidence" value="ECO:0007669"/>
    <property type="project" value="UniProtKB-KW"/>
</dbReference>
<reference evidence="11" key="1">
    <citation type="submission" date="2016-11" db="EMBL/GenBank/DDBJ databases">
        <authorList>
            <person name="Varghese N."/>
            <person name="Submissions S."/>
        </authorList>
    </citation>
    <scope>NUCLEOTIDE SEQUENCE [LARGE SCALE GENOMIC DNA]</scope>
    <source>
        <strain evidence="11">GAS401</strain>
    </source>
</reference>
<feature type="compositionally biased region" description="Polar residues" evidence="7">
    <location>
        <begin position="630"/>
        <end position="639"/>
    </location>
</feature>
<accession>A0A1M7TSA9</accession>
<dbReference type="SUPFAM" id="SSF52540">
    <property type="entry name" value="P-loop containing nucleoside triphosphate hydrolases"/>
    <property type="match status" value="1"/>
</dbReference>
<evidence type="ECO:0008006" key="12">
    <source>
        <dbReference type="Google" id="ProtNLM"/>
    </source>
</evidence>